<evidence type="ECO:0000256" key="1">
    <source>
        <dbReference type="ARBA" id="ARBA00022679"/>
    </source>
</evidence>
<feature type="domain" description="Reverse transcriptase RNase H-like" evidence="7">
    <location>
        <begin position="4"/>
        <end position="62"/>
    </location>
</feature>
<dbReference type="AlphaFoldDB" id="A0A9W7MXJ1"/>
<dbReference type="GO" id="GO:0003964">
    <property type="term" value="F:RNA-directed DNA polymerase activity"/>
    <property type="evidence" value="ECO:0007669"/>
    <property type="project" value="UniProtKB-KW"/>
</dbReference>
<reference evidence="8" key="1">
    <citation type="submission" date="2023-05" db="EMBL/GenBank/DDBJ databases">
        <title>Genome and transcriptome analyses reveal genes involved in the formation of fine ridges on petal epidermal cells in Hibiscus trionum.</title>
        <authorList>
            <person name="Koshimizu S."/>
            <person name="Masuda S."/>
            <person name="Ishii T."/>
            <person name="Shirasu K."/>
            <person name="Hoshino A."/>
            <person name="Arita M."/>
        </authorList>
    </citation>
    <scope>NUCLEOTIDE SEQUENCE</scope>
    <source>
        <strain evidence="8">Hamamatsu line</strain>
    </source>
</reference>
<dbReference type="Proteomes" id="UP001165190">
    <property type="component" value="Unassembled WGS sequence"/>
</dbReference>
<dbReference type="InterPro" id="IPR043502">
    <property type="entry name" value="DNA/RNA_pol_sf"/>
</dbReference>
<protein>
    <recommendedName>
        <fullName evidence="7">Reverse transcriptase RNase H-like domain-containing protein</fullName>
    </recommendedName>
</protein>
<proteinExistence type="predicted"/>
<dbReference type="Pfam" id="PF17917">
    <property type="entry name" value="RT_RNaseH"/>
    <property type="match status" value="1"/>
</dbReference>
<organism evidence="8 9">
    <name type="scientific">Hibiscus trionum</name>
    <name type="common">Flower of an hour</name>
    <dbReference type="NCBI Taxonomy" id="183268"/>
    <lineage>
        <taxon>Eukaryota</taxon>
        <taxon>Viridiplantae</taxon>
        <taxon>Streptophyta</taxon>
        <taxon>Embryophyta</taxon>
        <taxon>Tracheophyta</taxon>
        <taxon>Spermatophyta</taxon>
        <taxon>Magnoliopsida</taxon>
        <taxon>eudicotyledons</taxon>
        <taxon>Gunneridae</taxon>
        <taxon>Pentapetalae</taxon>
        <taxon>rosids</taxon>
        <taxon>malvids</taxon>
        <taxon>Malvales</taxon>
        <taxon>Malvaceae</taxon>
        <taxon>Malvoideae</taxon>
        <taxon>Hibiscus</taxon>
    </lineage>
</organism>
<keyword evidence="1" id="KW-0808">Transferase</keyword>
<evidence type="ECO:0000256" key="5">
    <source>
        <dbReference type="ARBA" id="ARBA00022801"/>
    </source>
</evidence>
<keyword evidence="5" id="KW-0378">Hydrolase</keyword>
<evidence type="ECO:0000313" key="8">
    <source>
        <dbReference type="EMBL" id="GMJ14651.1"/>
    </source>
</evidence>
<keyword evidence="6" id="KW-0695">RNA-directed DNA polymerase</keyword>
<accession>A0A9W7MXJ1</accession>
<sequence>MQTASTYHREMFAITQAVGKWRPYLLGRRFTIITDQRSLRELTQQTIQTPEQQRWLSKLIGYDFEIKYRPGKLNEAADALSREFGASCMSLSRPMFGVLDDIRAASDTDPTLKMLRQTICDGTQADPGYSEQGG</sequence>
<keyword evidence="2" id="KW-0548">Nucleotidyltransferase</keyword>
<gene>
    <name evidence="8" type="ORF">HRI_005134300</name>
</gene>
<dbReference type="GO" id="GO:0016787">
    <property type="term" value="F:hydrolase activity"/>
    <property type="evidence" value="ECO:0007669"/>
    <property type="project" value="UniProtKB-KW"/>
</dbReference>
<keyword evidence="3" id="KW-0540">Nuclease</keyword>
<dbReference type="OrthoDB" id="10055717at2759"/>
<evidence type="ECO:0000256" key="2">
    <source>
        <dbReference type="ARBA" id="ARBA00022695"/>
    </source>
</evidence>
<evidence type="ECO:0000256" key="6">
    <source>
        <dbReference type="ARBA" id="ARBA00022918"/>
    </source>
</evidence>
<keyword evidence="9" id="KW-1185">Reference proteome</keyword>
<evidence type="ECO:0000259" key="7">
    <source>
        <dbReference type="Pfam" id="PF17917"/>
    </source>
</evidence>
<evidence type="ECO:0000313" key="9">
    <source>
        <dbReference type="Proteomes" id="UP001165190"/>
    </source>
</evidence>
<keyword evidence="4" id="KW-0255">Endonuclease</keyword>
<evidence type="ECO:0000256" key="3">
    <source>
        <dbReference type="ARBA" id="ARBA00022722"/>
    </source>
</evidence>
<dbReference type="GO" id="GO:0004519">
    <property type="term" value="F:endonuclease activity"/>
    <property type="evidence" value="ECO:0007669"/>
    <property type="project" value="UniProtKB-KW"/>
</dbReference>
<dbReference type="InterPro" id="IPR041373">
    <property type="entry name" value="RT_RNaseH"/>
</dbReference>
<comment type="caution">
    <text evidence="8">The sequence shown here is derived from an EMBL/GenBank/DDBJ whole genome shotgun (WGS) entry which is preliminary data.</text>
</comment>
<evidence type="ECO:0000256" key="4">
    <source>
        <dbReference type="ARBA" id="ARBA00022759"/>
    </source>
</evidence>
<dbReference type="PANTHER" id="PTHR34072:SF50">
    <property type="entry name" value="NUCLEOTIDYLTRANSFERASE, RIBONUCLEASE H"/>
    <property type="match status" value="1"/>
</dbReference>
<name>A0A9W7MXJ1_HIBTR</name>
<dbReference type="EMBL" id="BSYR01000069">
    <property type="protein sequence ID" value="GMJ14651.1"/>
    <property type="molecule type" value="Genomic_DNA"/>
</dbReference>
<dbReference type="PANTHER" id="PTHR34072">
    <property type="entry name" value="ENZYMATIC POLYPROTEIN-RELATED"/>
    <property type="match status" value="1"/>
</dbReference>
<dbReference type="SUPFAM" id="SSF56672">
    <property type="entry name" value="DNA/RNA polymerases"/>
    <property type="match status" value="1"/>
</dbReference>
<dbReference type="CDD" id="cd09274">
    <property type="entry name" value="RNase_HI_RT_Ty3"/>
    <property type="match status" value="1"/>
</dbReference>